<reference evidence="12 15" key="2">
    <citation type="submission" date="2018-01" db="EMBL/GenBank/DDBJ databases">
        <title>Draft genome sequence of the feruloyl esterase-producing strain Lactobacillus fermentum CRL 1446, isolated from artisanal goat milk cheese.</title>
        <authorList>
            <person name="Abeijon Mukdsi M.C."/>
            <person name="Saavedra L."/>
            <person name="Gauffin Cano M.P."/>
            <person name="Hebert E.M."/>
            <person name="Medina R.B."/>
        </authorList>
    </citation>
    <scope>NUCLEOTIDE SEQUENCE [LARGE SCALE GENOMIC DNA]</scope>
    <source>
        <strain evidence="12 15">CRL 1446</strain>
    </source>
</reference>
<dbReference type="RefSeq" id="WP_004562759.1">
    <property type="nucleotide sequence ID" value="NZ_BJLV01000007.1"/>
</dbReference>
<evidence type="ECO:0000259" key="9">
    <source>
        <dbReference type="PROSITE" id="PS51747"/>
    </source>
</evidence>
<reference evidence="13 17" key="4">
    <citation type="submission" date="2020-04" db="EMBL/GenBank/DDBJ databases">
        <title>Novel strain L. Fermentum HFD1 producer antibacterial peptides.</title>
        <authorList>
            <person name="Ozhegov G.D."/>
            <person name="Pavlova A.S."/>
            <person name="Zhuravleva D.E."/>
            <person name="Gogoleva N.V."/>
            <person name="Shagimardanova E.I."/>
            <person name="Markelova M.I."/>
            <person name="Yarullina D.R."/>
            <person name="Kayumov A.R."/>
        </authorList>
    </citation>
    <scope>NUCLEOTIDE SEQUENCE [LARGE SCALE GENOMIC DNA]</scope>
    <source>
        <strain evidence="13 17">HFD1</strain>
    </source>
</reference>
<comment type="function">
    <text evidence="8">Catalyzes the deamination of adenosine to inosine at the wobble position 34 of tRNA(Arg2).</text>
</comment>
<dbReference type="GO" id="GO:0008270">
    <property type="term" value="F:zinc ion binding"/>
    <property type="evidence" value="ECO:0007669"/>
    <property type="project" value="UniProtKB-UniRule"/>
</dbReference>
<keyword evidence="6 8" id="KW-0862">Zinc</keyword>
<accession>A0A0F4HBU3</accession>
<dbReference type="InterPro" id="IPR028883">
    <property type="entry name" value="tRNA_aden_deaminase"/>
</dbReference>
<evidence type="ECO:0000256" key="5">
    <source>
        <dbReference type="ARBA" id="ARBA00022801"/>
    </source>
</evidence>
<sequence>MEEKITERGYMKEAFKEANQAALLGEVPIGAVVVYKGKIIGRGHNMREKFQDATYHAEVLAIMEACQALGSWRLEECDLYVTLEPCIMCSGAIINSRIKRVFFAAPDEKAGAVSSLYHLLEDTRLNHQVEVHQGLMQEEASQMLKEFFRAIRKRQKTAKKKRRQEENAAQKAGQ</sequence>
<dbReference type="InterPro" id="IPR016192">
    <property type="entry name" value="APOBEC/CMP_deaminase_Zn-bd"/>
</dbReference>
<evidence type="ECO:0000313" key="15">
    <source>
        <dbReference type="Proteomes" id="UP000236514"/>
    </source>
</evidence>
<comment type="cofactor">
    <cofactor evidence="8">
        <name>Zn(2+)</name>
        <dbReference type="ChEBI" id="CHEBI:29105"/>
    </cofactor>
    <text evidence="8">Binds 1 zinc ion per subunit.</text>
</comment>
<dbReference type="PROSITE" id="PS00903">
    <property type="entry name" value="CYT_DCMP_DEAMINASES_1"/>
    <property type="match status" value="1"/>
</dbReference>
<protein>
    <recommendedName>
        <fullName evidence="8">tRNA-specific adenosine deaminase</fullName>
        <ecNumber evidence="8">3.5.4.33</ecNumber>
    </recommendedName>
</protein>
<name>A0A0F4HBU3_LIMFE</name>
<dbReference type="Proteomes" id="UP000236514">
    <property type="component" value="Unassembled WGS sequence"/>
</dbReference>
<evidence type="ECO:0000313" key="16">
    <source>
        <dbReference type="Proteomes" id="UP000466799"/>
    </source>
</evidence>
<dbReference type="Proteomes" id="UP000503169">
    <property type="component" value="Chromosome"/>
</dbReference>
<comment type="subunit">
    <text evidence="2 8">Homodimer.</text>
</comment>
<organism evidence="10 14">
    <name type="scientific">Limosilactobacillus fermentum</name>
    <name type="common">Lactobacillus fermentum</name>
    <dbReference type="NCBI Taxonomy" id="1613"/>
    <lineage>
        <taxon>Bacteria</taxon>
        <taxon>Bacillati</taxon>
        <taxon>Bacillota</taxon>
        <taxon>Bacilli</taxon>
        <taxon>Lactobacillales</taxon>
        <taxon>Lactobacillaceae</taxon>
        <taxon>Limosilactobacillus</taxon>
    </lineage>
</organism>
<dbReference type="EMBL" id="POTQ01000002">
    <property type="protein sequence ID" value="PNV58637.1"/>
    <property type="molecule type" value="Genomic_DNA"/>
</dbReference>
<dbReference type="PATRIC" id="fig|1613.32.peg.1519"/>
<dbReference type="InterPro" id="IPR002125">
    <property type="entry name" value="CMP_dCMP_dom"/>
</dbReference>
<dbReference type="GO" id="GO:0002100">
    <property type="term" value="P:tRNA wobble adenosine to inosine editing"/>
    <property type="evidence" value="ECO:0007669"/>
    <property type="project" value="UniProtKB-UniRule"/>
</dbReference>
<dbReference type="NCBIfam" id="NF008113">
    <property type="entry name" value="PRK10860.1"/>
    <property type="match status" value="1"/>
</dbReference>
<feature type="binding site" evidence="8">
    <location>
        <position position="56"/>
    </location>
    <ligand>
        <name>Zn(2+)</name>
        <dbReference type="ChEBI" id="CHEBI:29105"/>
        <note>catalytic</note>
    </ligand>
</feature>
<evidence type="ECO:0000313" key="10">
    <source>
        <dbReference type="EMBL" id="APU45600.1"/>
    </source>
</evidence>
<dbReference type="PANTHER" id="PTHR11079">
    <property type="entry name" value="CYTOSINE DEAMINASE FAMILY MEMBER"/>
    <property type="match status" value="1"/>
</dbReference>
<feature type="binding site" evidence="8">
    <location>
        <position position="86"/>
    </location>
    <ligand>
        <name>Zn(2+)</name>
        <dbReference type="ChEBI" id="CHEBI:29105"/>
        <note>catalytic</note>
    </ligand>
</feature>
<gene>
    <name evidence="13" type="primary">tadA_1</name>
    <name evidence="8" type="synonym">tadA</name>
    <name evidence="10" type="ORF">BUW47_03690</name>
    <name evidence="12" type="ORF">C1Y38_01750</name>
    <name evidence="11" type="ORF">GC247_02295</name>
    <name evidence="13" type="ORF">HCY95_00336</name>
</gene>
<evidence type="ECO:0000256" key="6">
    <source>
        <dbReference type="ARBA" id="ARBA00022833"/>
    </source>
</evidence>
<dbReference type="Proteomes" id="UP000466799">
    <property type="component" value="Unassembled WGS sequence"/>
</dbReference>
<dbReference type="EMBL" id="CP050919">
    <property type="protein sequence ID" value="QIX57927.1"/>
    <property type="molecule type" value="Genomic_DNA"/>
</dbReference>
<feature type="domain" description="CMP/dCMP-type deaminase" evidence="9">
    <location>
        <begin position="5"/>
        <end position="130"/>
    </location>
</feature>
<dbReference type="GO" id="GO:0052717">
    <property type="term" value="F:tRNA-specific adenosine-34 deaminase activity"/>
    <property type="evidence" value="ECO:0007669"/>
    <property type="project" value="UniProtKB-UniRule"/>
</dbReference>
<dbReference type="InterPro" id="IPR058535">
    <property type="entry name" value="MafB19-deam"/>
</dbReference>
<comment type="catalytic activity">
    <reaction evidence="7 8">
        <text>adenosine(34) in tRNA + H2O + H(+) = inosine(34) in tRNA + NH4(+)</text>
        <dbReference type="Rhea" id="RHEA:43168"/>
        <dbReference type="Rhea" id="RHEA-COMP:10373"/>
        <dbReference type="Rhea" id="RHEA-COMP:10374"/>
        <dbReference type="ChEBI" id="CHEBI:15377"/>
        <dbReference type="ChEBI" id="CHEBI:15378"/>
        <dbReference type="ChEBI" id="CHEBI:28938"/>
        <dbReference type="ChEBI" id="CHEBI:74411"/>
        <dbReference type="ChEBI" id="CHEBI:82852"/>
        <dbReference type="EC" id="3.5.4.33"/>
    </reaction>
</comment>
<comment type="similarity">
    <text evidence="1">Belongs to the cytidine and deoxycytidylate deaminase family. ADAT2 subfamily.</text>
</comment>
<keyword evidence="3 8" id="KW-0819">tRNA processing</keyword>
<evidence type="ECO:0000256" key="4">
    <source>
        <dbReference type="ARBA" id="ARBA00022723"/>
    </source>
</evidence>
<evidence type="ECO:0000256" key="1">
    <source>
        <dbReference type="ARBA" id="ARBA00010669"/>
    </source>
</evidence>
<keyword evidence="5 8" id="KW-0378">Hydrolase</keyword>
<dbReference type="OrthoDB" id="9802676at2"/>
<dbReference type="CDD" id="cd01285">
    <property type="entry name" value="nucleoside_deaminase"/>
    <property type="match status" value="1"/>
</dbReference>
<dbReference type="Gene3D" id="3.40.140.10">
    <property type="entry name" value="Cytidine Deaminase, domain 2"/>
    <property type="match status" value="1"/>
</dbReference>
<feature type="active site" description="Proton donor" evidence="8">
    <location>
        <position position="58"/>
    </location>
</feature>
<dbReference type="HAMAP" id="MF_00972">
    <property type="entry name" value="tRNA_aden_deaminase"/>
    <property type="match status" value="1"/>
</dbReference>
<evidence type="ECO:0000313" key="17">
    <source>
        <dbReference type="Proteomes" id="UP000503169"/>
    </source>
</evidence>
<dbReference type="AlphaFoldDB" id="A0A0F4HBU3"/>
<evidence type="ECO:0000256" key="3">
    <source>
        <dbReference type="ARBA" id="ARBA00022694"/>
    </source>
</evidence>
<dbReference type="GeneID" id="83715397"/>
<reference evidence="11 16" key="3">
    <citation type="submission" date="2019-10" db="EMBL/GenBank/DDBJ databases">
        <title>Genome Sequencing and assembly of Lactobacillus fermentum I2, a lactic acid bacteria.</title>
        <authorList>
            <person name="Lopes L.S."/>
            <person name="Persinoti G.F."/>
            <person name="Riano-Pachon D.M."/>
            <person name="Labate C.A."/>
        </authorList>
    </citation>
    <scope>NUCLEOTIDE SEQUENCE [LARGE SCALE GENOMIC DNA]</scope>
    <source>
        <strain evidence="11 16">I2</strain>
    </source>
</reference>
<dbReference type="Pfam" id="PF14437">
    <property type="entry name" value="MafB19-deam"/>
    <property type="match status" value="1"/>
</dbReference>
<dbReference type="Proteomes" id="UP000185427">
    <property type="component" value="Chromosome"/>
</dbReference>
<dbReference type="EMBL" id="WHJL01000012">
    <property type="protein sequence ID" value="MPQ34770.1"/>
    <property type="molecule type" value="Genomic_DNA"/>
</dbReference>
<reference evidence="10 14" key="1">
    <citation type="submission" date="2016-12" db="EMBL/GenBank/DDBJ databases">
        <title>Complete Genome Sequence of Lactobacillus fermentum Strain SNUV175, a Probiotic for Treatment of Bacterial Vaginosis.</title>
        <authorList>
            <person name="Lee S."/>
            <person name="You H.J."/>
            <person name="Kwon B."/>
            <person name="Ko G."/>
        </authorList>
    </citation>
    <scope>NUCLEOTIDE SEQUENCE [LARGE SCALE GENOMIC DNA]</scope>
    <source>
        <strain evidence="10 14">SNUV175</strain>
    </source>
</reference>
<evidence type="ECO:0000256" key="2">
    <source>
        <dbReference type="ARBA" id="ARBA00011738"/>
    </source>
</evidence>
<evidence type="ECO:0000256" key="7">
    <source>
        <dbReference type="ARBA" id="ARBA00048045"/>
    </source>
</evidence>
<dbReference type="EMBL" id="CP019030">
    <property type="protein sequence ID" value="APU45600.1"/>
    <property type="molecule type" value="Genomic_DNA"/>
</dbReference>
<evidence type="ECO:0000313" key="14">
    <source>
        <dbReference type="Proteomes" id="UP000185427"/>
    </source>
</evidence>
<dbReference type="EC" id="3.5.4.33" evidence="8"/>
<dbReference type="SUPFAM" id="SSF53927">
    <property type="entry name" value="Cytidine deaminase-like"/>
    <property type="match status" value="1"/>
</dbReference>
<evidence type="ECO:0000256" key="8">
    <source>
        <dbReference type="HAMAP-Rule" id="MF_00972"/>
    </source>
</evidence>
<evidence type="ECO:0000313" key="13">
    <source>
        <dbReference type="EMBL" id="QIX57927.1"/>
    </source>
</evidence>
<evidence type="ECO:0000313" key="12">
    <source>
        <dbReference type="EMBL" id="PNV58637.1"/>
    </source>
</evidence>
<dbReference type="PANTHER" id="PTHR11079:SF202">
    <property type="entry name" value="TRNA-SPECIFIC ADENOSINE DEAMINASE"/>
    <property type="match status" value="1"/>
</dbReference>
<dbReference type="PROSITE" id="PS51747">
    <property type="entry name" value="CYT_DCMP_DEAMINASES_2"/>
    <property type="match status" value="1"/>
</dbReference>
<dbReference type="FunFam" id="3.40.140.10:FF:000005">
    <property type="entry name" value="tRNA-specific adenosine deaminase"/>
    <property type="match status" value="1"/>
</dbReference>
<dbReference type="InterPro" id="IPR016193">
    <property type="entry name" value="Cytidine_deaminase-like"/>
</dbReference>
<evidence type="ECO:0000313" key="11">
    <source>
        <dbReference type="EMBL" id="MPQ34770.1"/>
    </source>
</evidence>
<feature type="binding site" evidence="8">
    <location>
        <position position="89"/>
    </location>
    <ligand>
        <name>Zn(2+)</name>
        <dbReference type="ChEBI" id="CHEBI:29105"/>
        <note>catalytic</note>
    </ligand>
</feature>
<proteinExistence type="inferred from homology"/>
<keyword evidence="4 8" id="KW-0479">Metal-binding</keyword>